<feature type="region of interest" description="Disordered" evidence="5">
    <location>
        <begin position="358"/>
        <end position="382"/>
    </location>
</feature>
<name>A0A024WC33_PLAFA</name>
<dbReference type="InterPro" id="IPR011063">
    <property type="entry name" value="TilS/TtcA_N"/>
</dbReference>
<dbReference type="SUPFAM" id="SSF52402">
    <property type="entry name" value="Adenine nucleotide alpha hydrolases-like"/>
    <property type="match status" value="2"/>
</dbReference>
<reference evidence="8 9" key="2">
    <citation type="submission" date="2013-02" db="EMBL/GenBank/DDBJ databases">
        <title>The Genome Sequence of Plasmodium falciparum Tanzania (2000708).</title>
        <authorList>
            <consortium name="The Broad Institute Genome Sequencing Platform"/>
            <consortium name="The Broad Institute Genome Sequencing Center for Infectious Disease"/>
            <person name="Neafsey D."/>
            <person name="Cheeseman I."/>
            <person name="Volkman S."/>
            <person name="Adams J."/>
            <person name="Walker B."/>
            <person name="Young S.K."/>
            <person name="Zeng Q."/>
            <person name="Gargeya S."/>
            <person name="Fitzgerald M."/>
            <person name="Haas B."/>
            <person name="Abouelleil A."/>
            <person name="Alvarado L."/>
            <person name="Arachchi H.M."/>
            <person name="Berlin A.M."/>
            <person name="Chapman S.B."/>
            <person name="Dewar J."/>
            <person name="Goldberg J."/>
            <person name="Griggs A."/>
            <person name="Gujja S."/>
            <person name="Hansen M."/>
            <person name="Howarth C."/>
            <person name="Imamovic A."/>
            <person name="Larimer J."/>
            <person name="McCowan C."/>
            <person name="Murphy C."/>
            <person name="Neiman D."/>
            <person name="Pearson M."/>
            <person name="Priest M."/>
            <person name="Roberts A."/>
            <person name="Saif S."/>
            <person name="Shea T."/>
            <person name="Sisk P."/>
            <person name="Sykes S."/>
            <person name="Wortman J."/>
            <person name="Nusbaum C."/>
            <person name="Birren B."/>
        </authorList>
    </citation>
    <scope>NUCLEOTIDE SEQUENCE [LARGE SCALE GENOMIC DNA]</scope>
    <source>
        <strain evidence="9">Tanzania (2000708)</strain>
    </source>
</reference>
<dbReference type="PANTHER" id="PTHR43033:SF1">
    <property type="entry name" value="TRNA(ILE)-LYSIDINE SYNTHASE-RELATED"/>
    <property type="match status" value="1"/>
</dbReference>
<evidence type="ECO:0000259" key="7">
    <source>
        <dbReference type="Pfam" id="PF01171"/>
    </source>
</evidence>
<keyword evidence="2" id="KW-0819">tRNA processing</keyword>
<evidence type="ECO:0000256" key="6">
    <source>
        <dbReference type="SAM" id="Phobius"/>
    </source>
</evidence>
<evidence type="ECO:0000256" key="4">
    <source>
        <dbReference type="ARBA" id="ARBA00022840"/>
    </source>
</evidence>
<evidence type="ECO:0000256" key="3">
    <source>
        <dbReference type="ARBA" id="ARBA00022741"/>
    </source>
</evidence>
<dbReference type="InterPro" id="IPR014729">
    <property type="entry name" value="Rossmann-like_a/b/a_fold"/>
</dbReference>
<feature type="compositionally biased region" description="Low complexity" evidence="5">
    <location>
        <begin position="367"/>
        <end position="380"/>
    </location>
</feature>
<dbReference type="GO" id="GO:0005524">
    <property type="term" value="F:ATP binding"/>
    <property type="evidence" value="ECO:0007669"/>
    <property type="project" value="UniProtKB-KW"/>
</dbReference>
<feature type="region of interest" description="Disordered" evidence="5">
    <location>
        <begin position="100"/>
        <end position="132"/>
    </location>
</feature>
<keyword evidence="6" id="KW-0812">Transmembrane</keyword>
<accession>A0A024WC33</accession>
<feature type="domain" description="tRNA(Ile)-lysidine/2-thiocytidine synthase N-terminal" evidence="7">
    <location>
        <begin position="479"/>
        <end position="568"/>
    </location>
</feature>
<gene>
    <name evidence="8" type="ORF">PFTANZ_00812</name>
</gene>
<dbReference type="eggNOG" id="ENOG502QYNZ">
    <property type="taxonomic scope" value="Eukaryota"/>
</dbReference>
<proteinExistence type="predicted"/>
<keyword evidence="6" id="KW-0472">Membrane</keyword>
<organism evidence="8 9">
    <name type="scientific">Plasmodium falciparum Tanzania</name>
    <name type="common">2000708</name>
    <dbReference type="NCBI Taxonomy" id="1036725"/>
    <lineage>
        <taxon>Eukaryota</taxon>
        <taxon>Sar</taxon>
        <taxon>Alveolata</taxon>
        <taxon>Apicomplexa</taxon>
        <taxon>Aconoidasida</taxon>
        <taxon>Haemosporida</taxon>
        <taxon>Plasmodiidae</taxon>
        <taxon>Plasmodium</taxon>
        <taxon>Plasmodium (Laverania)</taxon>
    </lineage>
</organism>
<dbReference type="EMBL" id="KI926306">
    <property type="protein sequence ID" value="ETW38454.1"/>
    <property type="molecule type" value="Genomic_DNA"/>
</dbReference>
<evidence type="ECO:0000313" key="9">
    <source>
        <dbReference type="Proteomes" id="UP000030708"/>
    </source>
</evidence>
<keyword evidence="1" id="KW-0436">Ligase</keyword>
<dbReference type="Pfam" id="PF01171">
    <property type="entry name" value="ATP_bind_3"/>
    <property type="match status" value="1"/>
</dbReference>
<evidence type="ECO:0000256" key="1">
    <source>
        <dbReference type="ARBA" id="ARBA00022598"/>
    </source>
</evidence>
<dbReference type="AlphaFoldDB" id="A0A024WC33"/>
<keyword evidence="4" id="KW-0067">ATP-binding</keyword>
<keyword evidence="3" id="KW-0547">Nucleotide-binding</keyword>
<evidence type="ECO:0000313" key="8">
    <source>
        <dbReference type="EMBL" id="ETW38454.1"/>
    </source>
</evidence>
<reference evidence="8 9" key="1">
    <citation type="submission" date="2013-02" db="EMBL/GenBank/DDBJ databases">
        <title>The Genome Annotation of Plasmodium falciparum Tanzania (2000708).</title>
        <authorList>
            <consortium name="The Broad Institute Genome Sequencing Platform"/>
            <consortium name="The Broad Institute Genome Sequencing Center for Infectious Disease"/>
            <person name="Neafsey D."/>
            <person name="Hoffman S."/>
            <person name="Volkman S."/>
            <person name="Rosenthal P."/>
            <person name="Walker B."/>
            <person name="Young S.K."/>
            <person name="Zeng Q."/>
            <person name="Gargeya S."/>
            <person name="Fitzgerald M."/>
            <person name="Haas B."/>
            <person name="Abouelleil A."/>
            <person name="Allen A.W."/>
            <person name="Alvarado L."/>
            <person name="Arachchi H.M."/>
            <person name="Berlin A.M."/>
            <person name="Chapman S.B."/>
            <person name="Gainer-Dewar J."/>
            <person name="Goldberg J."/>
            <person name="Griggs A."/>
            <person name="Gujja S."/>
            <person name="Hansen M."/>
            <person name="Howarth C."/>
            <person name="Imamovic A."/>
            <person name="Ireland A."/>
            <person name="Larimer J."/>
            <person name="McCowan C."/>
            <person name="Murphy C."/>
            <person name="Pearson M."/>
            <person name="Poon T.W."/>
            <person name="Priest M."/>
            <person name="Roberts A."/>
            <person name="Saif S."/>
            <person name="Shea T."/>
            <person name="Sisk P."/>
            <person name="Sykes S."/>
            <person name="Wortman J."/>
            <person name="Nusbaum C."/>
            <person name="Birren B."/>
        </authorList>
    </citation>
    <scope>NUCLEOTIDE SEQUENCE [LARGE SCALE GENOMIC DNA]</scope>
    <source>
        <strain evidence="9">Tanzania (2000708)</strain>
    </source>
</reference>
<dbReference type="OrthoDB" id="434144at2759"/>
<keyword evidence="6" id="KW-1133">Transmembrane helix</keyword>
<protein>
    <recommendedName>
        <fullName evidence="7">tRNA(Ile)-lysidine/2-thiocytidine synthase N-terminal domain-containing protein</fullName>
    </recommendedName>
</protein>
<feature type="transmembrane region" description="Helical" evidence="6">
    <location>
        <begin position="177"/>
        <end position="199"/>
    </location>
</feature>
<dbReference type="InterPro" id="IPR012094">
    <property type="entry name" value="tRNA_Ile_lys_synt"/>
</dbReference>
<feature type="compositionally biased region" description="Low complexity" evidence="5">
    <location>
        <begin position="103"/>
        <end position="132"/>
    </location>
</feature>
<dbReference type="GO" id="GO:0016879">
    <property type="term" value="F:ligase activity, forming carbon-nitrogen bonds"/>
    <property type="evidence" value="ECO:0007669"/>
    <property type="project" value="InterPro"/>
</dbReference>
<sequence length="901" mass="109121">MDKKIIRVNKNKRFHRNVVCSNRLSEFIDRDININNKMKNIKELKKKHIDNNILIKADIFSNIIEKKNNSNLFFKKFCSFINMEYDETTKDLEELKINKRLKNNNNDNNNNNNNNNNMYDNKSNNIHNNNNNNNNNSDNLIKCIKKNQDVLQLVEGYWLLTLKNKYMFSFLKKKKKIIFSVSSGVDSLCLLYSFIFVIYKILISMIYKNKSYFGFMNKINSVYSFTHEDIIDIIKEYRYENNVSFFLSILSKIIVIYCHHNTRKECTSEMYFLKNICKKFGIHFKSKKLTEKSIQKLNVINLKTKKKNYESNVNKKININMMKNKKNFLLLARTWRRNIYVHLSNDILKRDMNNNIYHNNKMKDSHNNNNNNNDNNNTSMKDPLNKLDAYTYEKYIYDINNYIKITNKKCITNVLIKKESFSKEYSNDSIMRKKKKEGLLFNNIMNLQNNNIKIINNTCSNNIYNMKYTNVFLNKYCILKKKIKSIVFLGHHQNDNNETVLLQFFRGVFLKNLRGIKFLTYYKNCLLYRPFIKLNKLHLYRYMQLINKTWNFDSSNNNMSISRNFIRNVVIPNITHMLKDKSYKNRENHNIDKEINEKNDKHMLDDNVCVDYHDESPLHNKKEMNKYDHVEISKNNIVNKNNELKNQHVYVNTSLDRRLKNVLRQTTNLENYLNYYDNMFFTYLKKKYYKRCMSTTKKITHEEETYTNVHDTHNGNIKNKRNITKIHKSYNTYKNSDINLINRNVHLKKNIKCYNYQDAHNIFMNEYFKMQNNLYNIFFPRYNMETLIKINKKLYEKNIYLKIFNFFELLLLPSKLIRLEILYNIIRKYVKVNIKYAKIERIYEQMIAYINEYIKRDKTKYGTTQSFHQSHIFNDDDTMFDNKMRVQNKIRAFFFRIIYLE</sequence>
<evidence type="ECO:0000256" key="5">
    <source>
        <dbReference type="SAM" id="MobiDB-lite"/>
    </source>
</evidence>
<dbReference type="Gene3D" id="3.40.50.620">
    <property type="entry name" value="HUPs"/>
    <property type="match status" value="2"/>
</dbReference>
<dbReference type="PANTHER" id="PTHR43033">
    <property type="entry name" value="TRNA(ILE)-LYSIDINE SYNTHASE-RELATED"/>
    <property type="match status" value="1"/>
</dbReference>
<dbReference type="GO" id="GO:0008033">
    <property type="term" value="P:tRNA processing"/>
    <property type="evidence" value="ECO:0007669"/>
    <property type="project" value="UniProtKB-KW"/>
</dbReference>
<dbReference type="Proteomes" id="UP000030708">
    <property type="component" value="Unassembled WGS sequence"/>
</dbReference>
<evidence type="ECO:0000256" key="2">
    <source>
        <dbReference type="ARBA" id="ARBA00022694"/>
    </source>
</evidence>